<evidence type="ECO:0000313" key="2">
    <source>
        <dbReference type="EMBL" id="CBK20679.2"/>
    </source>
</evidence>
<keyword evidence="3" id="KW-1185">Reference proteome</keyword>
<feature type="domain" description="Treble clef zinc finger" evidence="1">
    <location>
        <begin position="428"/>
        <end position="458"/>
    </location>
</feature>
<dbReference type="Pfam" id="PF14311">
    <property type="entry name" value="DUF4379"/>
    <property type="match status" value="4"/>
</dbReference>
<feature type="domain" description="Treble clef zinc finger" evidence="1">
    <location>
        <begin position="298"/>
        <end position="345"/>
    </location>
</feature>
<proteinExistence type="predicted"/>
<name>D8LYM4_BLAHO</name>
<reference evidence="2" key="1">
    <citation type="submission" date="2010-02" db="EMBL/GenBank/DDBJ databases">
        <title>Sequencing and annotation of the Blastocystis hominis genome.</title>
        <authorList>
            <person name="Wincker P."/>
        </authorList>
    </citation>
    <scope>NUCLEOTIDE SEQUENCE</scope>
    <source>
        <strain evidence="2">Singapore isolate B</strain>
    </source>
</reference>
<protein>
    <recommendedName>
        <fullName evidence="1">Treble clef zinc finger domain-containing protein</fullName>
    </recommendedName>
</protein>
<organism evidence="2">
    <name type="scientific">Blastocystis hominis</name>
    <dbReference type="NCBI Taxonomy" id="12968"/>
    <lineage>
        <taxon>Eukaryota</taxon>
        <taxon>Sar</taxon>
        <taxon>Stramenopiles</taxon>
        <taxon>Bigyra</taxon>
        <taxon>Opalozoa</taxon>
        <taxon>Opalinata</taxon>
        <taxon>Blastocystidae</taxon>
        <taxon>Blastocystis</taxon>
    </lineage>
</organism>
<feature type="domain" description="Treble clef zinc finger" evidence="1">
    <location>
        <begin position="223"/>
        <end position="282"/>
    </location>
</feature>
<dbReference type="InterPro" id="IPR025487">
    <property type="entry name" value="DUF4379"/>
</dbReference>
<dbReference type="GeneID" id="24922294"/>
<gene>
    <name evidence="2" type="ORF">GSBLH_T00006169001</name>
</gene>
<dbReference type="EMBL" id="FN668639">
    <property type="protein sequence ID" value="CBK20679.2"/>
    <property type="molecule type" value="Genomic_DNA"/>
</dbReference>
<evidence type="ECO:0000259" key="1">
    <source>
        <dbReference type="Pfam" id="PF14311"/>
    </source>
</evidence>
<dbReference type="Proteomes" id="UP000008312">
    <property type="component" value="Unassembled WGS sequence"/>
</dbReference>
<accession>D8LYM4</accession>
<dbReference type="OrthoDB" id="197298at2759"/>
<dbReference type="InParanoid" id="D8LYM4"/>
<feature type="domain" description="Treble clef zinc finger" evidence="1">
    <location>
        <begin position="357"/>
        <end position="413"/>
    </location>
</feature>
<dbReference type="PANTHER" id="PTHR37317">
    <property type="entry name" value="BLR8090 PROTEIN"/>
    <property type="match status" value="1"/>
</dbReference>
<dbReference type="PANTHER" id="PTHR37317:SF1">
    <property type="entry name" value="ZINC-RIBBON DOMAIN-CONTAINING PROTEIN-RELATED"/>
    <property type="match status" value="1"/>
</dbReference>
<dbReference type="RefSeq" id="XP_012894727.1">
    <property type="nucleotide sequence ID" value="XM_013039273.1"/>
</dbReference>
<sequence>MLQRLSTRSTLLIELMNEWVTHQKPTGALGLLLEPLVVYYAEGKTRSCKTNRPTLKMMLADREDSKQPWEMSPILEATTLVTATQLYDRYILTVIFLTIPSAVFENRRRFAQIVQALFCPEPNHGHANDPKLSVIISSATTSSESSSALYPSLCSSLSSLPIFHCNKTKTYFRIIVFYVVCCTEVFPYHREALTCQLCVIQRVVRFYSQRSKCPPISQTSPELLHYWHPTKNINITPDDVSIKSFDKVWWKCPKGVDHEWECSVRYALKSDGKTVNCPFCFNKRVSITNSLATRYPEIAAQWHPTKNGSLLPSQVTYVSNTAVWWQCDRDPSHVWKREIRKRVHPLTASQDVAFPEIAKEWDYERNGELVPSDVSKSSSAVVWWKCSKGHEWRTSVNNRTSSHHSGCPICKGHEISLERSLAYQYPELAVQWHPTKNLPLLPSTVFPYSNRSVWWVCNLNRPSNDSSEETVQFGNFSPSANVCVGCGQEWQESIKNRVSKYKGSHNLLCPTCSTKNRKQTVNSRSSPKKPSESKKLRKIRIVGGNDNQEVIMVSASDYENLIALGSQW</sequence>
<evidence type="ECO:0000313" key="3">
    <source>
        <dbReference type="Proteomes" id="UP000008312"/>
    </source>
</evidence>
<dbReference type="AlphaFoldDB" id="D8LYM4"/>